<keyword evidence="8" id="KW-0289">Folate biosynthesis</keyword>
<dbReference type="InterPro" id="IPR035907">
    <property type="entry name" value="Hppk_sf"/>
</dbReference>
<evidence type="ECO:0000256" key="4">
    <source>
        <dbReference type="ARBA" id="ARBA00022679"/>
    </source>
</evidence>
<dbReference type="GO" id="GO:0003848">
    <property type="term" value="F:2-amino-4-hydroxy-6-hydroxymethyldihydropteridine diphosphokinase activity"/>
    <property type="evidence" value="ECO:0007669"/>
    <property type="project" value="UniProtKB-EC"/>
</dbReference>
<reference evidence="10 11" key="1">
    <citation type="submission" date="2016-10" db="EMBL/GenBank/DDBJ databases">
        <authorList>
            <person name="de Groot N.N."/>
        </authorList>
    </citation>
    <scope>NUCLEOTIDE SEQUENCE [LARGE SCALE GENOMIC DNA]</scope>
    <source>
        <strain evidence="10 11">DSM 45610</strain>
    </source>
</reference>
<dbReference type="RefSeq" id="WP_091739079.1">
    <property type="nucleotide sequence ID" value="NZ_FNNQ01000007.1"/>
</dbReference>
<organism evidence="10 11">
    <name type="scientific">Marininema mesophilum</name>
    <dbReference type="NCBI Taxonomy" id="1048340"/>
    <lineage>
        <taxon>Bacteria</taxon>
        <taxon>Bacillati</taxon>
        <taxon>Bacillota</taxon>
        <taxon>Bacilli</taxon>
        <taxon>Bacillales</taxon>
        <taxon>Thermoactinomycetaceae</taxon>
        <taxon>Marininema</taxon>
    </lineage>
</organism>
<dbReference type="NCBIfam" id="TIGR01498">
    <property type="entry name" value="folK"/>
    <property type="match status" value="1"/>
</dbReference>
<evidence type="ECO:0000256" key="1">
    <source>
        <dbReference type="ARBA" id="ARBA00000198"/>
    </source>
</evidence>
<dbReference type="EC" id="2.7.6.3" evidence="3"/>
<dbReference type="GO" id="GO:0005524">
    <property type="term" value="F:ATP binding"/>
    <property type="evidence" value="ECO:0007669"/>
    <property type="project" value="UniProtKB-KW"/>
</dbReference>
<accession>A0A1H2X3W6</accession>
<evidence type="ECO:0000256" key="6">
    <source>
        <dbReference type="ARBA" id="ARBA00022777"/>
    </source>
</evidence>
<evidence type="ECO:0000256" key="5">
    <source>
        <dbReference type="ARBA" id="ARBA00022741"/>
    </source>
</evidence>
<dbReference type="GO" id="GO:0016301">
    <property type="term" value="F:kinase activity"/>
    <property type="evidence" value="ECO:0007669"/>
    <property type="project" value="UniProtKB-KW"/>
</dbReference>
<dbReference type="GO" id="GO:0046654">
    <property type="term" value="P:tetrahydrofolate biosynthetic process"/>
    <property type="evidence" value="ECO:0007669"/>
    <property type="project" value="UniProtKB-UniPathway"/>
</dbReference>
<name>A0A1H2X3W6_9BACL</name>
<keyword evidence="6 10" id="KW-0418">Kinase</keyword>
<evidence type="ECO:0000256" key="7">
    <source>
        <dbReference type="ARBA" id="ARBA00022840"/>
    </source>
</evidence>
<keyword evidence="5" id="KW-0547">Nucleotide-binding</keyword>
<keyword evidence="7" id="KW-0067">ATP-binding</keyword>
<keyword evidence="11" id="KW-1185">Reference proteome</keyword>
<evidence type="ECO:0000313" key="10">
    <source>
        <dbReference type="EMBL" id="SDW87164.1"/>
    </source>
</evidence>
<dbReference type="PANTHER" id="PTHR43071:SF1">
    <property type="entry name" value="2-AMINO-4-HYDROXY-6-HYDROXYMETHYLDIHYDROPTERIDINE PYROPHOSPHOKINASE"/>
    <property type="match status" value="1"/>
</dbReference>
<protein>
    <recommendedName>
        <fullName evidence="3">2-amino-4-hydroxy-6-hydroxymethyldihydropteridine diphosphokinase</fullName>
        <ecNumber evidence="3">2.7.6.3</ecNumber>
    </recommendedName>
</protein>
<feature type="domain" description="7,8-dihydro-6-hydroxymethylpterin-pyrophosphokinase" evidence="9">
    <location>
        <begin position="90"/>
        <end position="101"/>
    </location>
</feature>
<dbReference type="InterPro" id="IPR000550">
    <property type="entry name" value="Hppk"/>
</dbReference>
<dbReference type="PANTHER" id="PTHR43071">
    <property type="entry name" value="2-AMINO-4-HYDROXY-6-HYDROXYMETHYLDIHYDROPTERIDINE PYROPHOSPHOKINASE"/>
    <property type="match status" value="1"/>
</dbReference>
<dbReference type="Gene3D" id="3.30.70.560">
    <property type="entry name" value="7,8-Dihydro-6-hydroxymethylpterin-pyrophosphokinase HPPK"/>
    <property type="match status" value="1"/>
</dbReference>
<dbReference type="GO" id="GO:0046656">
    <property type="term" value="P:folic acid biosynthetic process"/>
    <property type="evidence" value="ECO:0007669"/>
    <property type="project" value="UniProtKB-KW"/>
</dbReference>
<dbReference type="Proteomes" id="UP000198534">
    <property type="component" value="Unassembled WGS sequence"/>
</dbReference>
<proteinExistence type="predicted"/>
<comment type="catalytic activity">
    <reaction evidence="1">
        <text>6-hydroxymethyl-7,8-dihydropterin + ATP = (7,8-dihydropterin-6-yl)methyl diphosphate + AMP + H(+)</text>
        <dbReference type="Rhea" id="RHEA:11412"/>
        <dbReference type="ChEBI" id="CHEBI:15378"/>
        <dbReference type="ChEBI" id="CHEBI:30616"/>
        <dbReference type="ChEBI" id="CHEBI:44841"/>
        <dbReference type="ChEBI" id="CHEBI:72950"/>
        <dbReference type="ChEBI" id="CHEBI:456215"/>
        <dbReference type="EC" id="2.7.6.3"/>
    </reaction>
</comment>
<comment type="pathway">
    <text evidence="2">Cofactor biosynthesis; tetrahydrofolate biosynthesis; 2-amino-4-hydroxy-6-hydroxymethyl-7,8-dihydropteridine diphosphate from 7,8-dihydroneopterin triphosphate: step 4/4.</text>
</comment>
<evidence type="ECO:0000256" key="8">
    <source>
        <dbReference type="ARBA" id="ARBA00022909"/>
    </source>
</evidence>
<dbReference type="AlphaFoldDB" id="A0A1H2X3W6"/>
<evidence type="ECO:0000313" key="11">
    <source>
        <dbReference type="Proteomes" id="UP000198534"/>
    </source>
</evidence>
<dbReference type="UniPathway" id="UPA00077">
    <property type="reaction ID" value="UER00155"/>
</dbReference>
<dbReference type="Pfam" id="PF01288">
    <property type="entry name" value="HPPK"/>
    <property type="match status" value="1"/>
</dbReference>
<dbReference type="EMBL" id="FNNQ01000007">
    <property type="protein sequence ID" value="SDW87164.1"/>
    <property type="molecule type" value="Genomic_DNA"/>
</dbReference>
<dbReference type="PROSITE" id="PS00794">
    <property type="entry name" value="HPPK"/>
    <property type="match status" value="1"/>
</dbReference>
<dbReference type="OrthoDB" id="9808041at2"/>
<dbReference type="SUPFAM" id="SSF55083">
    <property type="entry name" value="6-hydroxymethyl-7,8-dihydropterin pyrophosphokinase, HPPK"/>
    <property type="match status" value="1"/>
</dbReference>
<evidence type="ECO:0000259" key="9">
    <source>
        <dbReference type="PROSITE" id="PS00794"/>
    </source>
</evidence>
<dbReference type="STRING" id="1048340.SAMN05444487_10764"/>
<sequence length="185" mass="20892">MTKKTAYIGLGTNLGDRLAYLTDALHHLDNRPGLRVTGISPVYETEPWGLRDQPDFLNLCAALETIRTPEELLQDLLAVEKELHRVRKVRWGPRTIDLDLLLYGDEIIQEEGLRVPHPRMTTRSFVLAPLADLAPDVIVPGTQKSVAKWRAEQVEKGENEELVCLGHPLSWLPRDSSPMNSLDQK</sequence>
<evidence type="ECO:0000256" key="3">
    <source>
        <dbReference type="ARBA" id="ARBA00013253"/>
    </source>
</evidence>
<keyword evidence="4" id="KW-0808">Transferase</keyword>
<dbReference type="CDD" id="cd00483">
    <property type="entry name" value="HPPK"/>
    <property type="match status" value="1"/>
</dbReference>
<evidence type="ECO:0000256" key="2">
    <source>
        <dbReference type="ARBA" id="ARBA00005051"/>
    </source>
</evidence>
<gene>
    <name evidence="10" type="ORF">SAMN05444487_10764</name>
</gene>